<evidence type="ECO:0000256" key="4">
    <source>
        <dbReference type="ARBA" id="ARBA00022771"/>
    </source>
</evidence>
<dbReference type="GO" id="GO:0008270">
    <property type="term" value="F:zinc ion binding"/>
    <property type="evidence" value="ECO:0007669"/>
    <property type="project" value="UniProtKB-KW"/>
</dbReference>
<evidence type="ECO:0000256" key="5">
    <source>
        <dbReference type="ARBA" id="ARBA00022833"/>
    </source>
</evidence>
<dbReference type="FunFam" id="3.30.160.60:FF:002343">
    <property type="entry name" value="Zinc finger protein 33A"/>
    <property type="match status" value="1"/>
</dbReference>
<keyword evidence="7" id="KW-0804">Transcription</keyword>
<dbReference type="EMBL" id="OB665116">
    <property type="protein sequence ID" value="CAD7232769.1"/>
    <property type="molecule type" value="Genomic_DNA"/>
</dbReference>
<evidence type="ECO:0000256" key="8">
    <source>
        <dbReference type="ARBA" id="ARBA00023242"/>
    </source>
</evidence>
<dbReference type="GO" id="GO:0003677">
    <property type="term" value="F:DNA binding"/>
    <property type="evidence" value="ECO:0007669"/>
    <property type="project" value="UniProtKB-KW"/>
</dbReference>
<name>A0A7R8WLK3_9CRUS</name>
<evidence type="ECO:0000256" key="3">
    <source>
        <dbReference type="ARBA" id="ARBA00022737"/>
    </source>
</evidence>
<dbReference type="PANTHER" id="PTHR24394">
    <property type="entry name" value="ZINC FINGER PROTEIN"/>
    <property type="match status" value="1"/>
</dbReference>
<evidence type="ECO:0000313" key="9">
    <source>
        <dbReference type="EMBL" id="CAD7232769.1"/>
    </source>
</evidence>
<gene>
    <name evidence="9" type="ORF">CTOB1V02_LOCUS10596</name>
</gene>
<evidence type="ECO:0000256" key="7">
    <source>
        <dbReference type="ARBA" id="ARBA00023163"/>
    </source>
</evidence>
<sequence length="131" mass="15161">MFNTFNNLRKIIFSKQLFIHPQVDPQWGEAVCLQKMWKSIRRMGNLSRHKLIHSGEKPFACRKCGKSFAQSGNLTRHEFTHTGEKPFVCRVCSKGFRNKSGLLSHEKKHFEENQSVCGESISDSYETLRSV</sequence>
<dbReference type="AlphaFoldDB" id="A0A7R8WLK3"/>
<keyword evidence="3" id="KW-0677">Repeat</keyword>
<keyword evidence="4" id="KW-0863">Zinc-finger</keyword>
<evidence type="ECO:0000256" key="6">
    <source>
        <dbReference type="ARBA" id="ARBA00023015"/>
    </source>
</evidence>
<keyword evidence="6" id="KW-0805">Transcription regulation</keyword>
<keyword evidence="5" id="KW-0862">Zinc</keyword>
<dbReference type="PANTHER" id="PTHR24394:SF48">
    <property type="entry name" value="ZINC FINGER PROTEIN 771"/>
    <property type="match status" value="1"/>
</dbReference>
<dbReference type="Pfam" id="PF13894">
    <property type="entry name" value="zf-C2H2_4"/>
    <property type="match status" value="1"/>
</dbReference>
<dbReference type="Pfam" id="PF00096">
    <property type="entry name" value="zf-C2H2"/>
    <property type="match status" value="1"/>
</dbReference>
<keyword evidence="2" id="KW-0479">Metal-binding</keyword>
<reference evidence="9" key="1">
    <citation type="submission" date="2020-11" db="EMBL/GenBank/DDBJ databases">
        <authorList>
            <person name="Tran Van P."/>
        </authorList>
    </citation>
    <scope>NUCLEOTIDE SEQUENCE</scope>
</reference>
<evidence type="ECO:0000256" key="2">
    <source>
        <dbReference type="ARBA" id="ARBA00022723"/>
    </source>
</evidence>
<dbReference type="InterPro" id="IPR013087">
    <property type="entry name" value="Znf_C2H2_type"/>
</dbReference>
<keyword evidence="8" id="KW-0539">Nucleus</keyword>
<proteinExistence type="predicted"/>
<dbReference type="OrthoDB" id="6077919at2759"/>
<evidence type="ECO:0000256" key="1">
    <source>
        <dbReference type="ARBA" id="ARBA00004123"/>
    </source>
</evidence>
<dbReference type="InterPro" id="IPR036236">
    <property type="entry name" value="Znf_C2H2_sf"/>
</dbReference>
<dbReference type="Gene3D" id="3.30.160.60">
    <property type="entry name" value="Classic Zinc Finger"/>
    <property type="match status" value="3"/>
</dbReference>
<dbReference type="PROSITE" id="PS00028">
    <property type="entry name" value="ZINC_FINGER_C2H2_1"/>
    <property type="match status" value="2"/>
</dbReference>
<organism evidence="9">
    <name type="scientific">Cyprideis torosa</name>
    <dbReference type="NCBI Taxonomy" id="163714"/>
    <lineage>
        <taxon>Eukaryota</taxon>
        <taxon>Metazoa</taxon>
        <taxon>Ecdysozoa</taxon>
        <taxon>Arthropoda</taxon>
        <taxon>Crustacea</taxon>
        <taxon>Oligostraca</taxon>
        <taxon>Ostracoda</taxon>
        <taxon>Podocopa</taxon>
        <taxon>Podocopida</taxon>
        <taxon>Cytherocopina</taxon>
        <taxon>Cytheroidea</taxon>
        <taxon>Cytherideidae</taxon>
        <taxon>Cyprideis</taxon>
    </lineage>
</organism>
<comment type="subcellular location">
    <subcellularLocation>
        <location evidence="1">Nucleus</location>
    </subcellularLocation>
</comment>
<dbReference type="GO" id="GO:0000981">
    <property type="term" value="F:DNA-binding transcription factor activity, RNA polymerase II-specific"/>
    <property type="evidence" value="ECO:0007669"/>
    <property type="project" value="TreeGrafter"/>
</dbReference>
<accession>A0A7R8WLK3</accession>
<dbReference type="PROSITE" id="PS50157">
    <property type="entry name" value="ZINC_FINGER_C2H2_2"/>
    <property type="match status" value="3"/>
</dbReference>
<dbReference type="FunFam" id="3.30.160.60:FF:000624">
    <property type="entry name" value="zinc finger protein 697"/>
    <property type="match status" value="1"/>
</dbReference>
<protein>
    <submittedName>
        <fullName evidence="9">Uncharacterized protein</fullName>
    </submittedName>
</protein>
<dbReference type="SMART" id="SM00355">
    <property type="entry name" value="ZnF_C2H2"/>
    <property type="match status" value="2"/>
</dbReference>
<dbReference type="GO" id="GO:0005634">
    <property type="term" value="C:nucleus"/>
    <property type="evidence" value="ECO:0007669"/>
    <property type="project" value="UniProtKB-SubCell"/>
</dbReference>
<dbReference type="SUPFAM" id="SSF57667">
    <property type="entry name" value="beta-beta-alpha zinc fingers"/>
    <property type="match status" value="2"/>
</dbReference>